<sequence length="60" mass="6902">MVIIELRLTICLPGILPIDSMTGWLDLRNKAAHGKYDEYNKNKVEQMIMGVRDFIVRNPA</sequence>
<reference evidence="1" key="1">
    <citation type="journal article" date="2015" name="Nature">
        <title>Complex archaea that bridge the gap between prokaryotes and eukaryotes.</title>
        <authorList>
            <person name="Spang A."/>
            <person name="Saw J.H."/>
            <person name="Jorgensen S.L."/>
            <person name="Zaremba-Niedzwiedzka K."/>
            <person name="Martijn J."/>
            <person name="Lind A.E."/>
            <person name="van Eijk R."/>
            <person name="Schleper C."/>
            <person name="Guy L."/>
            <person name="Ettema T.J."/>
        </authorList>
    </citation>
    <scope>NUCLEOTIDE SEQUENCE</scope>
</reference>
<protein>
    <recommendedName>
        <fullName evidence="2">DUF4145 domain-containing protein</fullName>
    </recommendedName>
</protein>
<comment type="caution">
    <text evidence="1">The sequence shown here is derived from an EMBL/GenBank/DDBJ whole genome shotgun (WGS) entry which is preliminary data.</text>
</comment>
<name>A0A0F9TGB7_9ZZZZ</name>
<dbReference type="AlphaFoldDB" id="A0A0F9TGB7"/>
<gene>
    <name evidence="1" type="ORF">LCGC14_0657070</name>
</gene>
<organism evidence="1">
    <name type="scientific">marine sediment metagenome</name>
    <dbReference type="NCBI Taxonomy" id="412755"/>
    <lineage>
        <taxon>unclassified sequences</taxon>
        <taxon>metagenomes</taxon>
        <taxon>ecological metagenomes</taxon>
    </lineage>
</organism>
<proteinExistence type="predicted"/>
<dbReference type="EMBL" id="LAZR01001244">
    <property type="protein sequence ID" value="KKN48021.1"/>
    <property type="molecule type" value="Genomic_DNA"/>
</dbReference>
<accession>A0A0F9TGB7</accession>
<evidence type="ECO:0008006" key="2">
    <source>
        <dbReference type="Google" id="ProtNLM"/>
    </source>
</evidence>
<evidence type="ECO:0000313" key="1">
    <source>
        <dbReference type="EMBL" id="KKN48021.1"/>
    </source>
</evidence>